<sequence>MGTSRSTIRDVARAANVSISTVSLVLNNKGNVSEATRQRVLEVAQALGYKPSRAARDLSLQRTGNVGFVLREDHFTRSEPFYTYIFLGTEFEARLHNLYVLLTTIPRAYRKGEDTPRFLRERSIDGLLVAGKVSEDFLAEVQTLEVPVVLIDYEAVGLPAVVIDNQGGARVAVEHLLQQGYRRIAFVGADLGHPSIANRLEGYRIALVRAGLAFDPALVVVDPEAEPTRVTGQRLGARLLDLPERPTAVFCANDALALGLMDALTQAGLRVPDDMALVGFDDVQGAAQAPVPLTSVRVYKEQLGELAMRHLVELLEPAQARRPYARGQHTIVVPTELVVRASSMRPRT</sequence>
<dbReference type="Gene3D" id="3.40.50.2300">
    <property type="match status" value="2"/>
</dbReference>
<dbReference type="InterPro" id="IPR046335">
    <property type="entry name" value="LacI/GalR-like_sensor"/>
</dbReference>
<keyword evidence="3" id="KW-0804">Transcription</keyword>
<comment type="caution">
    <text evidence="5">The sequence shown here is derived from an EMBL/GenBank/DDBJ whole genome shotgun (WGS) entry which is preliminary data.</text>
</comment>
<dbReference type="AlphaFoldDB" id="A0A7V2B028"/>
<reference evidence="5" key="1">
    <citation type="journal article" date="2020" name="mSystems">
        <title>Genome- and Community-Level Interaction Insights into Carbon Utilization and Element Cycling Functions of Hydrothermarchaeota in Hydrothermal Sediment.</title>
        <authorList>
            <person name="Zhou Z."/>
            <person name="Liu Y."/>
            <person name="Xu W."/>
            <person name="Pan J."/>
            <person name="Luo Z.H."/>
            <person name="Li M."/>
        </authorList>
    </citation>
    <scope>NUCLEOTIDE SEQUENCE [LARGE SCALE GENOMIC DNA]</scope>
    <source>
        <strain evidence="5">SpSt-143</strain>
    </source>
</reference>
<dbReference type="GO" id="GO:0003700">
    <property type="term" value="F:DNA-binding transcription factor activity"/>
    <property type="evidence" value="ECO:0007669"/>
    <property type="project" value="TreeGrafter"/>
</dbReference>
<evidence type="ECO:0000256" key="1">
    <source>
        <dbReference type="ARBA" id="ARBA00023015"/>
    </source>
</evidence>
<feature type="domain" description="HTH lacI-type" evidence="4">
    <location>
        <begin position="6"/>
        <end position="60"/>
    </location>
</feature>
<dbReference type="InterPro" id="IPR000843">
    <property type="entry name" value="HTH_LacI"/>
</dbReference>
<keyword evidence="1" id="KW-0805">Transcription regulation</keyword>
<evidence type="ECO:0000256" key="2">
    <source>
        <dbReference type="ARBA" id="ARBA00023125"/>
    </source>
</evidence>
<name>A0A7V2B028_RHOMR</name>
<dbReference type="SUPFAM" id="SSF47413">
    <property type="entry name" value="lambda repressor-like DNA-binding domains"/>
    <property type="match status" value="1"/>
</dbReference>
<dbReference type="CDD" id="cd06267">
    <property type="entry name" value="PBP1_LacI_sugar_binding-like"/>
    <property type="match status" value="1"/>
</dbReference>
<evidence type="ECO:0000256" key="3">
    <source>
        <dbReference type="ARBA" id="ARBA00023163"/>
    </source>
</evidence>
<dbReference type="InterPro" id="IPR028082">
    <property type="entry name" value="Peripla_BP_I"/>
</dbReference>
<organism evidence="5">
    <name type="scientific">Rhodothermus marinus</name>
    <name type="common">Rhodothermus obamensis</name>
    <dbReference type="NCBI Taxonomy" id="29549"/>
    <lineage>
        <taxon>Bacteria</taxon>
        <taxon>Pseudomonadati</taxon>
        <taxon>Rhodothermota</taxon>
        <taxon>Rhodothermia</taxon>
        <taxon>Rhodothermales</taxon>
        <taxon>Rhodothermaceae</taxon>
        <taxon>Rhodothermus</taxon>
    </lineage>
</organism>
<accession>A0A7V2B028</accession>
<dbReference type="PROSITE" id="PS50932">
    <property type="entry name" value="HTH_LACI_2"/>
    <property type="match status" value="1"/>
</dbReference>
<proteinExistence type="predicted"/>
<dbReference type="Pfam" id="PF00356">
    <property type="entry name" value="LacI"/>
    <property type="match status" value="1"/>
</dbReference>
<dbReference type="PRINTS" id="PR00036">
    <property type="entry name" value="HTHLACI"/>
</dbReference>
<dbReference type="EMBL" id="DSGB01000004">
    <property type="protein sequence ID" value="HER95820.1"/>
    <property type="molecule type" value="Genomic_DNA"/>
</dbReference>
<evidence type="ECO:0000259" key="4">
    <source>
        <dbReference type="PROSITE" id="PS50932"/>
    </source>
</evidence>
<keyword evidence="2" id="KW-0238">DNA-binding</keyword>
<dbReference type="SMART" id="SM00354">
    <property type="entry name" value="HTH_LACI"/>
    <property type="match status" value="1"/>
</dbReference>
<dbReference type="CDD" id="cd01392">
    <property type="entry name" value="HTH_LacI"/>
    <property type="match status" value="1"/>
</dbReference>
<dbReference type="PANTHER" id="PTHR30146">
    <property type="entry name" value="LACI-RELATED TRANSCRIPTIONAL REPRESSOR"/>
    <property type="match status" value="1"/>
</dbReference>
<dbReference type="SUPFAM" id="SSF53822">
    <property type="entry name" value="Periplasmic binding protein-like I"/>
    <property type="match status" value="1"/>
</dbReference>
<dbReference type="Gene3D" id="1.10.260.40">
    <property type="entry name" value="lambda repressor-like DNA-binding domains"/>
    <property type="match status" value="1"/>
</dbReference>
<evidence type="ECO:0000313" key="5">
    <source>
        <dbReference type="EMBL" id="HER95820.1"/>
    </source>
</evidence>
<protein>
    <submittedName>
        <fullName evidence="5">LacI family transcriptional regulator</fullName>
    </submittedName>
</protein>
<dbReference type="InterPro" id="IPR010982">
    <property type="entry name" value="Lambda_DNA-bd_dom_sf"/>
</dbReference>
<dbReference type="GO" id="GO:0000976">
    <property type="term" value="F:transcription cis-regulatory region binding"/>
    <property type="evidence" value="ECO:0007669"/>
    <property type="project" value="TreeGrafter"/>
</dbReference>
<dbReference type="PANTHER" id="PTHR30146:SF109">
    <property type="entry name" value="HTH-TYPE TRANSCRIPTIONAL REGULATOR GALS"/>
    <property type="match status" value="1"/>
</dbReference>
<gene>
    <name evidence="5" type="ORF">ENO59_04805</name>
</gene>
<dbReference type="PROSITE" id="PS00356">
    <property type="entry name" value="HTH_LACI_1"/>
    <property type="match status" value="1"/>
</dbReference>
<dbReference type="Pfam" id="PF13377">
    <property type="entry name" value="Peripla_BP_3"/>
    <property type="match status" value="1"/>
</dbReference>